<dbReference type="EMBL" id="DS231718">
    <property type="protein sequence ID" value="KNB16392.1"/>
    <property type="molecule type" value="Genomic_DNA"/>
</dbReference>
<gene>
    <name evidence="1" type="ORF">FOXG_21660</name>
</gene>
<reference evidence="1" key="2">
    <citation type="journal article" date="2010" name="Nature">
        <title>Comparative genomics reveals mobile pathogenicity chromosomes in Fusarium.</title>
        <authorList>
            <person name="Ma L.J."/>
            <person name="van der Does H.C."/>
            <person name="Borkovich K.A."/>
            <person name="Coleman J.J."/>
            <person name="Daboussi M.J."/>
            <person name="Di Pietro A."/>
            <person name="Dufresne M."/>
            <person name="Freitag M."/>
            <person name="Grabherr M."/>
            <person name="Henrissat B."/>
            <person name="Houterman P.M."/>
            <person name="Kang S."/>
            <person name="Shim W.B."/>
            <person name="Woloshuk C."/>
            <person name="Xie X."/>
            <person name="Xu J.R."/>
            <person name="Antoniw J."/>
            <person name="Baker S.E."/>
            <person name="Bluhm B.H."/>
            <person name="Breakspear A."/>
            <person name="Brown D.W."/>
            <person name="Butchko R.A."/>
            <person name="Chapman S."/>
            <person name="Coulson R."/>
            <person name="Coutinho P.M."/>
            <person name="Danchin E.G."/>
            <person name="Diener A."/>
            <person name="Gale L.R."/>
            <person name="Gardiner D.M."/>
            <person name="Goff S."/>
            <person name="Hammond-Kosack K.E."/>
            <person name="Hilburn K."/>
            <person name="Hua-Van A."/>
            <person name="Jonkers W."/>
            <person name="Kazan K."/>
            <person name="Kodira C.D."/>
            <person name="Koehrsen M."/>
            <person name="Kumar L."/>
            <person name="Lee Y.H."/>
            <person name="Li L."/>
            <person name="Manners J.M."/>
            <person name="Miranda-Saavedra D."/>
            <person name="Mukherjee M."/>
            <person name="Park G."/>
            <person name="Park J."/>
            <person name="Park S.Y."/>
            <person name="Proctor R.H."/>
            <person name="Regev A."/>
            <person name="Ruiz-Roldan M.C."/>
            <person name="Sain D."/>
            <person name="Sakthikumar S."/>
            <person name="Sykes S."/>
            <person name="Schwartz D.C."/>
            <person name="Turgeon B.G."/>
            <person name="Wapinski I."/>
            <person name="Yoder O."/>
            <person name="Young S."/>
            <person name="Zeng Q."/>
            <person name="Zhou S."/>
            <person name="Galagan J."/>
            <person name="Cuomo C.A."/>
            <person name="Kistler H.C."/>
            <person name="Rep M."/>
        </authorList>
    </citation>
    <scope>NUCLEOTIDE SEQUENCE [LARGE SCALE GENOMIC DNA]</scope>
    <source>
        <strain evidence="1">4287</strain>
    </source>
</reference>
<protein>
    <submittedName>
        <fullName evidence="1">Uncharacterized protein</fullName>
    </submittedName>
</protein>
<name>A0A0J9WTP5_FUSO4</name>
<dbReference type="KEGG" id="fox:FOXG_21660"/>
<dbReference type="VEuPathDB" id="FungiDB:FOXG_21660"/>
<evidence type="ECO:0000313" key="1">
    <source>
        <dbReference type="EMBL" id="KNB16392.1"/>
    </source>
</evidence>
<proteinExistence type="predicted"/>
<accession>A0A0J9WTP5</accession>
<organism evidence="1 2">
    <name type="scientific">Fusarium oxysporum f. sp. lycopersici (strain 4287 / CBS 123668 / FGSC 9935 / NRRL 34936)</name>
    <name type="common">Fusarium vascular wilt of tomato</name>
    <dbReference type="NCBI Taxonomy" id="426428"/>
    <lineage>
        <taxon>Eukaryota</taxon>
        <taxon>Fungi</taxon>
        <taxon>Dikarya</taxon>
        <taxon>Ascomycota</taxon>
        <taxon>Pezizomycotina</taxon>
        <taxon>Sordariomycetes</taxon>
        <taxon>Hypocreomycetidae</taxon>
        <taxon>Hypocreales</taxon>
        <taxon>Nectriaceae</taxon>
        <taxon>Fusarium</taxon>
        <taxon>Fusarium oxysporum species complex</taxon>
    </lineage>
</organism>
<dbReference type="AlphaFoldDB" id="A0A0J9WTP5"/>
<dbReference type="GeneID" id="28962366"/>
<evidence type="ECO:0000313" key="2">
    <source>
        <dbReference type="Proteomes" id="UP000009097"/>
    </source>
</evidence>
<dbReference type="RefSeq" id="XP_018254437.1">
    <property type="nucleotide sequence ID" value="XM_018402007.1"/>
</dbReference>
<dbReference type="Proteomes" id="UP000009097">
    <property type="component" value="Unassembled WGS sequence"/>
</dbReference>
<reference evidence="1" key="1">
    <citation type="submission" date="2007-04" db="EMBL/GenBank/DDBJ databases">
        <authorList>
            <consortium name="The Broad Institute Genome Sequencing Platform"/>
            <person name="Birren B."/>
            <person name="Lander E."/>
            <person name="Galagan J."/>
            <person name="Nusbaum C."/>
            <person name="Devon K."/>
            <person name="Ma L.-J."/>
            <person name="Jaffe D."/>
            <person name="Butler J."/>
            <person name="Alvarez P."/>
            <person name="Gnerre S."/>
            <person name="Grabherr M."/>
            <person name="Kleber M."/>
            <person name="Mauceli E."/>
            <person name="Brockman W."/>
            <person name="MacCallum I.A."/>
            <person name="Young S."/>
            <person name="LaButti K."/>
            <person name="DeCaprio D."/>
            <person name="Crawford M."/>
            <person name="Koehrsen M."/>
            <person name="Engels R."/>
            <person name="Montgomery P."/>
            <person name="Pearson M."/>
            <person name="Howarth C."/>
            <person name="Larson L."/>
            <person name="White J."/>
            <person name="O'Leary S."/>
            <person name="Kodira C."/>
            <person name="Zeng Q."/>
            <person name="Yandava C."/>
            <person name="Alvarado L."/>
            <person name="Kistler C."/>
            <person name="Shim W.-B."/>
            <person name="Kang S."/>
            <person name="Woloshuk C."/>
        </authorList>
    </citation>
    <scope>NUCLEOTIDE SEQUENCE</scope>
    <source>
        <strain evidence="1">4287</strain>
    </source>
</reference>
<sequence length="104" mass="11937">MHNSGVLGTLRTDRTDGLSKLRLSQPLPQVCPKSHGRCSEVWPDDLPMSLIYRLQAHDRALGANERPAHCRNAKNLFVCPFCRSNRKEFARFGIFIKHLERKHS</sequence>